<feature type="domain" description="Peptidase A1" evidence="1">
    <location>
        <begin position="1"/>
        <end position="38"/>
    </location>
</feature>
<proteinExistence type="predicted"/>
<dbReference type="AlphaFoldDB" id="A0A812SME8"/>
<dbReference type="EMBL" id="CAJNIZ010025903">
    <property type="protein sequence ID" value="CAE7487819.1"/>
    <property type="molecule type" value="Genomic_DNA"/>
</dbReference>
<gene>
    <name evidence="2" type="ORF">SPIL2461_LOCUS12535</name>
</gene>
<dbReference type="InterPro" id="IPR033121">
    <property type="entry name" value="PEPTIDASE_A1"/>
</dbReference>
<dbReference type="PROSITE" id="PS51767">
    <property type="entry name" value="PEPTIDASE_A1"/>
    <property type="match status" value="1"/>
</dbReference>
<dbReference type="Proteomes" id="UP000649617">
    <property type="component" value="Unassembled WGS sequence"/>
</dbReference>
<evidence type="ECO:0000313" key="3">
    <source>
        <dbReference type="Proteomes" id="UP000649617"/>
    </source>
</evidence>
<keyword evidence="3" id="KW-1185">Reference proteome</keyword>
<sequence length="64" mass="7376">MPLELPEPLGPKLFIWGEPVLRKYYTVYDWQDQQIGFALAKHMPSEVSADEEAKQLRGRGLLFA</sequence>
<organism evidence="2 3">
    <name type="scientific">Symbiodinium pilosum</name>
    <name type="common">Dinoflagellate</name>
    <dbReference type="NCBI Taxonomy" id="2952"/>
    <lineage>
        <taxon>Eukaryota</taxon>
        <taxon>Sar</taxon>
        <taxon>Alveolata</taxon>
        <taxon>Dinophyceae</taxon>
        <taxon>Suessiales</taxon>
        <taxon>Symbiodiniaceae</taxon>
        <taxon>Symbiodinium</taxon>
    </lineage>
</organism>
<dbReference type="SUPFAM" id="SSF50630">
    <property type="entry name" value="Acid proteases"/>
    <property type="match status" value="1"/>
</dbReference>
<dbReference type="InterPro" id="IPR021109">
    <property type="entry name" value="Peptidase_aspartic_dom_sf"/>
</dbReference>
<protein>
    <recommendedName>
        <fullName evidence="1">Peptidase A1 domain-containing protein</fullName>
    </recommendedName>
</protein>
<dbReference type="Gene3D" id="2.40.70.10">
    <property type="entry name" value="Acid Proteases"/>
    <property type="match status" value="1"/>
</dbReference>
<evidence type="ECO:0000313" key="2">
    <source>
        <dbReference type="EMBL" id="CAE7487819.1"/>
    </source>
</evidence>
<comment type="caution">
    <text evidence="2">The sequence shown here is derived from an EMBL/GenBank/DDBJ whole genome shotgun (WGS) entry which is preliminary data.</text>
</comment>
<dbReference type="Pfam" id="PF00026">
    <property type="entry name" value="Asp"/>
    <property type="match status" value="1"/>
</dbReference>
<name>A0A812SME8_SYMPI</name>
<reference evidence="2" key="1">
    <citation type="submission" date="2021-02" db="EMBL/GenBank/DDBJ databases">
        <authorList>
            <person name="Dougan E. K."/>
            <person name="Rhodes N."/>
            <person name="Thang M."/>
            <person name="Chan C."/>
        </authorList>
    </citation>
    <scope>NUCLEOTIDE SEQUENCE</scope>
</reference>
<dbReference type="OrthoDB" id="15189at2759"/>
<accession>A0A812SME8</accession>
<evidence type="ECO:0000259" key="1">
    <source>
        <dbReference type="PROSITE" id="PS51767"/>
    </source>
</evidence>